<dbReference type="AlphaFoldDB" id="A0A167MC64"/>
<reference evidence="1 2" key="1">
    <citation type="journal article" date="2016" name="Mol. Biol. Evol.">
        <title>Comparative Genomics of Early-Diverging Mushroom-Forming Fungi Provides Insights into the Origins of Lignocellulose Decay Capabilities.</title>
        <authorList>
            <person name="Nagy L.G."/>
            <person name="Riley R."/>
            <person name="Tritt A."/>
            <person name="Adam C."/>
            <person name="Daum C."/>
            <person name="Floudas D."/>
            <person name="Sun H."/>
            <person name="Yadav J.S."/>
            <person name="Pangilinan J."/>
            <person name="Larsson K.H."/>
            <person name="Matsuura K."/>
            <person name="Barry K."/>
            <person name="Labutti K."/>
            <person name="Kuo R."/>
            <person name="Ohm R.A."/>
            <person name="Bhattacharya S.S."/>
            <person name="Shirouzu T."/>
            <person name="Yoshinaga Y."/>
            <person name="Martin F.M."/>
            <person name="Grigoriev I.V."/>
            <person name="Hibbett D.S."/>
        </authorList>
    </citation>
    <scope>NUCLEOTIDE SEQUENCE [LARGE SCALE GENOMIC DNA]</scope>
    <source>
        <strain evidence="1 2">TUFC12733</strain>
    </source>
</reference>
<protein>
    <submittedName>
        <fullName evidence="1">Uncharacterized protein</fullName>
    </submittedName>
</protein>
<proteinExistence type="predicted"/>
<evidence type="ECO:0000313" key="1">
    <source>
        <dbReference type="EMBL" id="KZO96560.1"/>
    </source>
</evidence>
<keyword evidence="2" id="KW-1185">Reference proteome</keyword>
<name>A0A167MC64_CALVF</name>
<organism evidence="1 2">
    <name type="scientific">Calocera viscosa (strain TUFC12733)</name>
    <dbReference type="NCBI Taxonomy" id="1330018"/>
    <lineage>
        <taxon>Eukaryota</taxon>
        <taxon>Fungi</taxon>
        <taxon>Dikarya</taxon>
        <taxon>Basidiomycota</taxon>
        <taxon>Agaricomycotina</taxon>
        <taxon>Dacrymycetes</taxon>
        <taxon>Dacrymycetales</taxon>
        <taxon>Dacrymycetaceae</taxon>
        <taxon>Calocera</taxon>
    </lineage>
</organism>
<sequence>MATAGPKLHRHPVQQSQSWIASVTKFVLARPRPPASRTQPTGATRLHFDALTASTVTQLLLQPPTRLR</sequence>
<accession>A0A167MC64</accession>
<gene>
    <name evidence="1" type="ORF">CALVIDRAFT_536928</name>
</gene>
<dbReference type="EMBL" id="KV417283">
    <property type="protein sequence ID" value="KZO96560.1"/>
    <property type="molecule type" value="Genomic_DNA"/>
</dbReference>
<evidence type="ECO:0000313" key="2">
    <source>
        <dbReference type="Proteomes" id="UP000076738"/>
    </source>
</evidence>
<dbReference type="Proteomes" id="UP000076738">
    <property type="component" value="Unassembled WGS sequence"/>
</dbReference>